<evidence type="ECO:0000259" key="1">
    <source>
        <dbReference type="Pfam" id="PF13200"/>
    </source>
</evidence>
<dbReference type="InterPro" id="IPR052177">
    <property type="entry name" value="Divisome_Glycosyl_Hydrolase"/>
</dbReference>
<dbReference type="EMBL" id="PCWO01000033">
    <property type="protein sequence ID" value="PIR04820.1"/>
    <property type="molecule type" value="Genomic_DNA"/>
</dbReference>
<dbReference type="Pfam" id="PF13200">
    <property type="entry name" value="DUF4015"/>
    <property type="match status" value="1"/>
</dbReference>
<evidence type="ECO:0000313" key="3">
    <source>
        <dbReference type="Proteomes" id="UP000229893"/>
    </source>
</evidence>
<feature type="non-terminal residue" evidence="2">
    <location>
        <position position="383"/>
    </location>
</feature>
<dbReference type="Proteomes" id="UP000229893">
    <property type="component" value="Unassembled WGS sequence"/>
</dbReference>
<dbReference type="PANTHER" id="PTHR43405">
    <property type="entry name" value="GLYCOSYL HYDROLASE DIGH"/>
    <property type="match status" value="1"/>
</dbReference>
<dbReference type="Gene3D" id="3.20.20.80">
    <property type="entry name" value="Glycosidases"/>
    <property type="match status" value="1"/>
</dbReference>
<accession>A0A2H0N7E8</accession>
<proteinExistence type="predicted"/>
<protein>
    <recommendedName>
        <fullName evidence="1">DUF4015 domain-containing protein</fullName>
    </recommendedName>
</protein>
<dbReference type="AlphaFoldDB" id="A0A2H0N7E8"/>
<feature type="domain" description="DUF4015" evidence="1">
    <location>
        <begin position="67"/>
        <end position="382"/>
    </location>
</feature>
<dbReference type="PANTHER" id="PTHR43405:SF1">
    <property type="entry name" value="GLYCOSYL HYDROLASE DIGH"/>
    <property type="match status" value="1"/>
</dbReference>
<dbReference type="SUPFAM" id="SSF51445">
    <property type="entry name" value="(Trans)glycosidases"/>
    <property type="match status" value="1"/>
</dbReference>
<comment type="caution">
    <text evidence="2">The sequence shown here is derived from an EMBL/GenBank/DDBJ whole genome shotgun (WGS) entry which is preliminary data.</text>
</comment>
<evidence type="ECO:0000313" key="2">
    <source>
        <dbReference type="EMBL" id="PIR04820.1"/>
    </source>
</evidence>
<reference evidence="2 3" key="1">
    <citation type="submission" date="2017-09" db="EMBL/GenBank/DDBJ databases">
        <title>Depth-based differentiation of microbial function through sediment-hosted aquifers and enrichment of novel symbionts in the deep terrestrial subsurface.</title>
        <authorList>
            <person name="Probst A.J."/>
            <person name="Ladd B."/>
            <person name="Jarett J.K."/>
            <person name="Geller-Mcgrath D.E."/>
            <person name="Sieber C.M."/>
            <person name="Emerson J.B."/>
            <person name="Anantharaman K."/>
            <person name="Thomas B.C."/>
            <person name="Malmstrom R."/>
            <person name="Stieglmeier M."/>
            <person name="Klingl A."/>
            <person name="Woyke T."/>
            <person name="Ryan C.M."/>
            <person name="Banfield J.F."/>
        </authorList>
    </citation>
    <scope>NUCLEOTIDE SEQUENCE [LARGE SCALE GENOMIC DNA]</scope>
    <source>
        <strain evidence="2">CG11_big_fil_rev_8_21_14_0_20_35_14</strain>
    </source>
</reference>
<sequence length="383" mass="43935">MKIFWGLIGILILALSAFFILKNNTIEVSNLDTEILEIEQNITYLPREDGDMPDQKKITNPPQEIRAVYITNWVAATPSLFNKILEKIEDTDINALIIDVKDYSGFVGYNTDNELVKKYKANERRIKHLNKMIAELHERGLYVISRITVFQDPRLALARPDLAVLDSKGNVWQDRHKLAWVSPASLEVWDYTISIAKELDARGVDEINFDYVRFPTDGVNVNNLVYKDFKENSSKREVIKEFFIYLRENLPNVTISADIFGQTVVSPDDMGIGQVIEDAYDSFDYISPMIYPSHFINGFIGFENPGAHPYEVVKYSVEEAVKRLELHERVLMQGTATTTPDLTLEQKARVSLKIRPWIQDFDLGANYTVEMVRDQIRAMEEAG</sequence>
<gene>
    <name evidence="2" type="ORF">COV57_02410</name>
</gene>
<organism evidence="2 3">
    <name type="scientific">Candidatus Liptonbacteria bacterium CG11_big_fil_rev_8_21_14_0_20_35_14</name>
    <dbReference type="NCBI Taxonomy" id="1974634"/>
    <lineage>
        <taxon>Bacteria</taxon>
        <taxon>Candidatus Liptoniibacteriota</taxon>
    </lineage>
</organism>
<dbReference type="InterPro" id="IPR025275">
    <property type="entry name" value="DUF4015"/>
</dbReference>
<dbReference type="InterPro" id="IPR017853">
    <property type="entry name" value="GH"/>
</dbReference>
<name>A0A2H0N7E8_9BACT</name>